<dbReference type="SUPFAM" id="SSF46689">
    <property type="entry name" value="Homeodomain-like"/>
    <property type="match status" value="1"/>
</dbReference>
<dbReference type="InterPro" id="IPR009057">
    <property type="entry name" value="Homeodomain-like_sf"/>
</dbReference>
<organism evidence="2 3">
    <name type="scientific">Gymnopilus dilepis</name>
    <dbReference type="NCBI Taxonomy" id="231916"/>
    <lineage>
        <taxon>Eukaryota</taxon>
        <taxon>Fungi</taxon>
        <taxon>Dikarya</taxon>
        <taxon>Basidiomycota</taxon>
        <taxon>Agaricomycotina</taxon>
        <taxon>Agaricomycetes</taxon>
        <taxon>Agaricomycetidae</taxon>
        <taxon>Agaricales</taxon>
        <taxon>Agaricineae</taxon>
        <taxon>Hymenogastraceae</taxon>
        <taxon>Gymnopilus</taxon>
    </lineage>
</organism>
<proteinExistence type="predicted"/>
<evidence type="ECO:0000313" key="3">
    <source>
        <dbReference type="Proteomes" id="UP000284706"/>
    </source>
</evidence>
<reference evidence="2 3" key="1">
    <citation type="journal article" date="2018" name="Evol. Lett.">
        <title>Horizontal gene cluster transfer increased hallucinogenic mushroom diversity.</title>
        <authorList>
            <person name="Reynolds H.T."/>
            <person name="Vijayakumar V."/>
            <person name="Gluck-Thaler E."/>
            <person name="Korotkin H.B."/>
            <person name="Matheny P.B."/>
            <person name="Slot J.C."/>
        </authorList>
    </citation>
    <scope>NUCLEOTIDE SEQUENCE [LARGE SCALE GENOMIC DNA]</scope>
    <source>
        <strain evidence="2 3">SRW20</strain>
    </source>
</reference>
<accession>A0A409WZA0</accession>
<name>A0A409WZA0_9AGAR</name>
<feature type="region of interest" description="Disordered" evidence="1">
    <location>
        <begin position="52"/>
        <end position="73"/>
    </location>
</feature>
<sequence>MARNKTSRVQHDSPKKNRFIGLVLGGQNVHNASIMADIPSSTAADLWTKYKTTGSTKNRPRSGRPKKATDRVKRSIVRNAVKERRKPFRELANEGPGN</sequence>
<dbReference type="InParanoid" id="A0A409WZA0"/>
<dbReference type="STRING" id="231916.A0A409WZA0"/>
<comment type="caution">
    <text evidence="2">The sequence shown here is derived from an EMBL/GenBank/DDBJ whole genome shotgun (WGS) entry which is preliminary data.</text>
</comment>
<dbReference type="Proteomes" id="UP000284706">
    <property type="component" value="Unassembled WGS sequence"/>
</dbReference>
<protein>
    <submittedName>
        <fullName evidence="2">Uncharacterized protein</fullName>
    </submittedName>
</protein>
<dbReference type="OrthoDB" id="2431447at2759"/>
<dbReference type="EMBL" id="NHYE01004568">
    <property type="protein sequence ID" value="PPQ83802.1"/>
    <property type="molecule type" value="Genomic_DNA"/>
</dbReference>
<feature type="non-terminal residue" evidence="2">
    <location>
        <position position="98"/>
    </location>
</feature>
<gene>
    <name evidence="2" type="ORF">CVT26_004512</name>
</gene>
<keyword evidence="3" id="KW-1185">Reference proteome</keyword>
<dbReference type="AlphaFoldDB" id="A0A409WZA0"/>
<evidence type="ECO:0000256" key="1">
    <source>
        <dbReference type="SAM" id="MobiDB-lite"/>
    </source>
</evidence>
<evidence type="ECO:0000313" key="2">
    <source>
        <dbReference type="EMBL" id="PPQ83802.1"/>
    </source>
</evidence>